<accession>A0A9Q7E899</accession>
<organism evidence="1 2">
    <name type="scientific">Myroides odoratus</name>
    <name type="common">Flavobacterium odoratum</name>
    <dbReference type="NCBI Taxonomy" id="256"/>
    <lineage>
        <taxon>Bacteria</taxon>
        <taxon>Pseudomonadati</taxon>
        <taxon>Bacteroidota</taxon>
        <taxon>Flavobacteriia</taxon>
        <taxon>Flavobacteriales</taxon>
        <taxon>Flavobacteriaceae</taxon>
        <taxon>Myroides</taxon>
    </lineage>
</organism>
<proteinExistence type="predicted"/>
<evidence type="ECO:0000313" key="2">
    <source>
        <dbReference type="Proteomes" id="UP000596202"/>
    </source>
</evidence>
<sequence length="48" mass="5644">MRGNGRRGQWQLAFLHDTYRIAVKFGDKECTVWANGNWPNDMIYIVSQ</sequence>
<reference evidence="1 2" key="1">
    <citation type="submission" date="2021-01" db="EMBL/GenBank/DDBJ databases">
        <title>FDA dAtabase for Regulatory Grade micrObial Sequences (FDA-ARGOS): Supporting development and validation of Infectious Disease Dx tests.</title>
        <authorList>
            <person name="Sproer C."/>
            <person name="Gronow S."/>
            <person name="Severitt S."/>
            <person name="Schroder I."/>
            <person name="Tallon L."/>
            <person name="Sadzewicz L."/>
            <person name="Zhao X."/>
            <person name="Boylan J."/>
            <person name="Ott S."/>
            <person name="Bowen H."/>
            <person name="Vavikolanu K."/>
            <person name="Mehta A."/>
            <person name="Aluvathingal J."/>
            <person name="Nadendla S."/>
            <person name="Lowell S."/>
            <person name="Myers T."/>
            <person name="Yan Y."/>
            <person name="Sichtig H."/>
        </authorList>
    </citation>
    <scope>NUCLEOTIDE SEQUENCE [LARGE SCALE GENOMIC DNA]</scope>
    <source>
        <strain evidence="1 2">FDAARGOS_1131</strain>
    </source>
</reference>
<dbReference type="GeneID" id="93529226"/>
<gene>
    <name evidence="1" type="ORF">I6I88_16220</name>
</gene>
<evidence type="ECO:0000313" key="1">
    <source>
        <dbReference type="EMBL" id="QQT99701.1"/>
    </source>
</evidence>
<dbReference type="AlphaFoldDB" id="A0A9Q7E899"/>
<name>A0A9Q7E899_MYROD</name>
<protein>
    <submittedName>
        <fullName evidence="1">Uncharacterized protein</fullName>
    </submittedName>
</protein>
<dbReference type="EMBL" id="CP068108">
    <property type="protein sequence ID" value="QQT99701.1"/>
    <property type="molecule type" value="Genomic_DNA"/>
</dbReference>
<dbReference type="Proteomes" id="UP000596202">
    <property type="component" value="Chromosome"/>
</dbReference>
<dbReference type="RefSeq" id="WP_172462202.1">
    <property type="nucleotide sequence ID" value="NZ_CP068108.1"/>
</dbReference>